<dbReference type="InterPro" id="IPR011050">
    <property type="entry name" value="Pectin_lyase_fold/virulence"/>
</dbReference>
<protein>
    <recommendedName>
        <fullName evidence="3">Right handed beta helix region</fullName>
    </recommendedName>
</protein>
<dbReference type="RefSeq" id="WP_073311183.1">
    <property type="nucleotide sequence ID" value="NZ_FQZI01000003.1"/>
</dbReference>
<sequence length="514" mass="56192">MRYSILLLVVTFISLTSCRKDFDTKPSNGQLEFSKTTVYLDTVFTNTSSSTYTLKVYNRSNDDIHIPSIALGQGDNSKYRIMVDGMSGRDGKGKYFENVELLAKDSMYVFIEATASIADAKPTDLLYTDKILFDGGSNQQSVDLVTLIQDAVFLYPERYPDGNGGYTYEELQIGSDPSNTIRGFFLDDTELTFTNEKPYVIYGYAAVPPNKILNIQAGARVHFHDQSGIIVANTGSIQVNGAVSTNPDLLENEVIFEGDRLEPGFAEVPGQWGTILLTDGSTNNSFNHLTIKNATVGLFIQGQDATTVQIKNTQIYNSSNVGILARTGKINGENIVINKAGQYALACTLGGTYDFTHCTFANYWTGSSRQSPAVLLDNTYNDGQTLYFADLTQANIRNSIIFGPNNLEIGLNKNNGAAFNYDIENTLIKFNDVSNQFGNNPLYTSIKDASNANVISNNQAANDPKFKNTGKNNLRILLGSAAIAKGNNTFIISQDADGVTRTSPPDLGAYQHLP</sequence>
<name>A0A1M6F4P8_9FLAO</name>
<evidence type="ECO:0000313" key="2">
    <source>
        <dbReference type="Proteomes" id="UP000184488"/>
    </source>
</evidence>
<dbReference type="Proteomes" id="UP000184488">
    <property type="component" value="Unassembled WGS sequence"/>
</dbReference>
<dbReference type="AlphaFoldDB" id="A0A1M6F4P8"/>
<dbReference type="OrthoDB" id="1111178at2"/>
<reference evidence="2" key="1">
    <citation type="submission" date="2016-11" db="EMBL/GenBank/DDBJ databases">
        <authorList>
            <person name="Varghese N."/>
            <person name="Submissions S."/>
        </authorList>
    </citation>
    <scope>NUCLEOTIDE SEQUENCE [LARGE SCALE GENOMIC DNA]</scope>
    <source>
        <strain evidence="2">DSM 18829</strain>
    </source>
</reference>
<keyword evidence="2" id="KW-1185">Reference proteome</keyword>
<organism evidence="1 2">
    <name type="scientific">Flavobacterium terrae</name>
    <dbReference type="NCBI Taxonomy" id="415425"/>
    <lineage>
        <taxon>Bacteria</taxon>
        <taxon>Pseudomonadati</taxon>
        <taxon>Bacteroidota</taxon>
        <taxon>Flavobacteriia</taxon>
        <taxon>Flavobacteriales</taxon>
        <taxon>Flavobacteriaceae</taxon>
        <taxon>Flavobacterium</taxon>
    </lineage>
</organism>
<evidence type="ECO:0008006" key="3">
    <source>
        <dbReference type="Google" id="ProtNLM"/>
    </source>
</evidence>
<accession>A0A1M6F4P8</accession>
<dbReference type="InterPro" id="IPR059226">
    <property type="entry name" value="Choice_anch_Q_dom"/>
</dbReference>
<proteinExistence type="predicted"/>
<dbReference type="SUPFAM" id="SSF51126">
    <property type="entry name" value="Pectin lyase-like"/>
    <property type="match status" value="1"/>
</dbReference>
<dbReference type="STRING" id="415425.SAMN05444363_2132"/>
<gene>
    <name evidence="1" type="ORF">SAMN05444363_2132</name>
</gene>
<dbReference type="PROSITE" id="PS51257">
    <property type="entry name" value="PROKAR_LIPOPROTEIN"/>
    <property type="match status" value="1"/>
</dbReference>
<dbReference type="EMBL" id="FQZI01000003">
    <property type="protein sequence ID" value="SHI92636.1"/>
    <property type="molecule type" value="Genomic_DNA"/>
</dbReference>
<evidence type="ECO:0000313" key="1">
    <source>
        <dbReference type="EMBL" id="SHI92636.1"/>
    </source>
</evidence>
<dbReference type="NCBIfam" id="NF041518">
    <property type="entry name" value="choice_anch_Q"/>
    <property type="match status" value="1"/>
</dbReference>